<organism evidence="10 11">
    <name type="scientific">Thermopolyspora flexuosa</name>
    <dbReference type="NCBI Taxonomy" id="103836"/>
    <lineage>
        <taxon>Bacteria</taxon>
        <taxon>Bacillati</taxon>
        <taxon>Actinomycetota</taxon>
        <taxon>Actinomycetes</taxon>
        <taxon>Streptosporangiales</taxon>
        <taxon>Streptosporangiaceae</taxon>
        <taxon>Thermopolyspora</taxon>
    </lineage>
</organism>
<dbReference type="InterPro" id="IPR018510">
    <property type="entry name" value="DAP_epimerase_AS"/>
</dbReference>
<dbReference type="EC" id="5.1.1.7" evidence="3 8"/>
<dbReference type="GO" id="GO:0008837">
    <property type="term" value="F:diaminopimelate epimerase activity"/>
    <property type="evidence" value="ECO:0007669"/>
    <property type="project" value="UniProtKB-UniRule"/>
</dbReference>
<protein>
    <recommendedName>
        <fullName evidence="3 8">Diaminopimelate epimerase</fullName>
        <shortName evidence="8">DAP epimerase</shortName>
        <ecNumber evidence="3 8">5.1.1.7</ecNumber>
    </recommendedName>
    <alternativeName>
        <fullName evidence="8">PLP-independent amino acid racemase</fullName>
    </alternativeName>
</protein>
<evidence type="ECO:0000313" key="10">
    <source>
        <dbReference type="EMBL" id="TQM76392.1"/>
    </source>
</evidence>
<dbReference type="Pfam" id="PF01678">
    <property type="entry name" value="DAP_epimerase"/>
    <property type="match status" value="2"/>
</dbReference>
<dbReference type="AlphaFoldDB" id="A0A543J0P1"/>
<evidence type="ECO:0000256" key="8">
    <source>
        <dbReference type="HAMAP-Rule" id="MF_00197"/>
    </source>
</evidence>
<evidence type="ECO:0000256" key="2">
    <source>
        <dbReference type="ARBA" id="ARBA00010219"/>
    </source>
</evidence>
<dbReference type="InterPro" id="IPR001653">
    <property type="entry name" value="DAP_epimerase_DapF"/>
</dbReference>
<feature type="binding site" evidence="8">
    <location>
        <begin position="209"/>
        <end position="210"/>
    </location>
    <ligand>
        <name>substrate</name>
    </ligand>
</feature>
<feature type="active site" description="Proton acceptor" evidence="8">
    <location>
        <position position="218"/>
    </location>
</feature>
<feature type="binding site" evidence="8">
    <location>
        <position position="17"/>
    </location>
    <ligand>
        <name>substrate</name>
    </ligand>
</feature>
<feature type="site" description="Could be important to modulate the pK values of the two catalytic cysteine residues" evidence="8">
    <location>
        <position position="209"/>
    </location>
</feature>
<dbReference type="Gene3D" id="3.10.310.10">
    <property type="entry name" value="Diaminopimelate Epimerase, Chain A, domain 1"/>
    <property type="match status" value="2"/>
</dbReference>
<comment type="similarity">
    <text evidence="2 8">Belongs to the diaminopimelate epimerase family.</text>
</comment>
<feature type="binding site" evidence="8">
    <location>
        <begin position="88"/>
        <end position="89"/>
    </location>
    <ligand>
        <name>substrate</name>
    </ligand>
</feature>
<proteinExistence type="inferred from homology"/>
<gene>
    <name evidence="8" type="primary">dapF</name>
    <name evidence="10" type="ORF">FHX40_3126</name>
</gene>
<dbReference type="PANTHER" id="PTHR31689:SF0">
    <property type="entry name" value="DIAMINOPIMELATE EPIMERASE"/>
    <property type="match status" value="1"/>
</dbReference>
<dbReference type="EMBL" id="VFPQ01000001">
    <property type="protein sequence ID" value="TQM76392.1"/>
    <property type="molecule type" value="Genomic_DNA"/>
</dbReference>
<comment type="pathway">
    <text evidence="1 8">Amino-acid biosynthesis; L-lysine biosynthesis via DAP pathway; DL-2,6-diaminopimelate from LL-2,6-diaminopimelate: step 1/1.</text>
</comment>
<evidence type="ECO:0000256" key="6">
    <source>
        <dbReference type="ARBA" id="ARBA00023235"/>
    </source>
</evidence>
<dbReference type="PANTHER" id="PTHR31689">
    <property type="entry name" value="DIAMINOPIMELATE EPIMERASE, CHLOROPLASTIC"/>
    <property type="match status" value="1"/>
</dbReference>
<dbReference type="HAMAP" id="MF_00197">
    <property type="entry name" value="DAP_epimerase"/>
    <property type="match status" value="1"/>
</dbReference>
<keyword evidence="11" id="KW-1185">Reference proteome</keyword>
<comment type="function">
    <text evidence="8">Catalyzes the stereoinversion of LL-2,6-diaminopimelate (L,L-DAP) to meso-diaminopimelate (meso-DAP), a precursor of L-lysine and an essential component of the bacterial peptidoglycan.</text>
</comment>
<dbReference type="Proteomes" id="UP000319213">
    <property type="component" value="Unassembled WGS sequence"/>
</dbReference>
<feature type="binding site" evidence="8">
    <location>
        <position position="159"/>
    </location>
    <ligand>
        <name>substrate</name>
    </ligand>
</feature>
<keyword evidence="6 8" id="KW-0413">Isomerase</keyword>
<evidence type="ECO:0000313" key="11">
    <source>
        <dbReference type="Proteomes" id="UP000319213"/>
    </source>
</evidence>
<feature type="active site" evidence="9">
    <location>
        <position position="87"/>
    </location>
</feature>
<evidence type="ECO:0000256" key="5">
    <source>
        <dbReference type="ARBA" id="ARBA00023154"/>
    </source>
</evidence>
<feature type="active site" description="Proton donor" evidence="8">
    <location>
        <position position="87"/>
    </location>
</feature>
<feature type="site" description="Could be important to modulate the pK values of the two catalytic cysteine residues" evidence="8">
    <location>
        <position position="161"/>
    </location>
</feature>
<accession>A0A543J0P1</accession>
<dbReference type="NCBIfam" id="TIGR00652">
    <property type="entry name" value="DapF"/>
    <property type="match status" value="1"/>
</dbReference>
<dbReference type="PROSITE" id="PS01326">
    <property type="entry name" value="DAP_EPIMERASE"/>
    <property type="match status" value="1"/>
</dbReference>
<feature type="binding site" evidence="8">
    <location>
        <position position="78"/>
    </location>
    <ligand>
        <name>substrate</name>
    </ligand>
</feature>
<dbReference type="GO" id="GO:0005829">
    <property type="term" value="C:cytosol"/>
    <property type="evidence" value="ECO:0007669"/>
    <property type="project" value="TreeGrafter"/>
</dbReference>
<evidence type="ECO:0000256" key="4">
    <source>
        <dbReference type="ARBA" id="ARBA00022605"/>
    </source>
</evidence>
<evidence type="ECO:0000256" key="9">
    <source>
        <dbReference type="PROSITE-ProRule" id="PRU10125"/>
    </source>
</evidence>
<comment type="caution">
    <text evidence="8">Lacks conserved residue(s) required for the propagation of feature annotation.</text>
</comment>
<keyword evidence="8" id="KW-0963">Cytoplasm</keyword>
<reference evidence="10 11" key="1">
    <citation type="submission" date="2019-06" db="EMBL/GenBank/DDBJ databases">
        <title>Sequencing the genomes of 1000 actinobacteria strains.</title>
        <authorList>
            <person name="Klenk H.-P."/>
        </authorList>
    </citation>
    <scope>NUCLEOTIDE SEQUENCE [LARGE SCALE GENOMIC DNA]</scope>
    <source>
        <strain evidence="10 11">DSM 43186</strain>
    </source>
</reference>
<evidence type="ECO:0000256" key="7">
    <source>
        <dbReference type="ARBA" id="ARBA00051712"/>
    </source>
</evidence>
<evidence type="ECO:0000256" key="1">
    <source>
        <dbReference type="ARBA" id="ARBA00005196"/>
    </source>
</evidence>
<keyword evidence="4 8" id="KW-0028">Amino-acid biosynthesis</keyword>
<comment type="subunit">
    <text evidence="8">Homodimer.</text>
</comment>
<comment type="subcellular location">
    <subcellularLocation>
        <location evidence="8">Cytoplasm</location>
    </subcellularLocation>
</comment>
<comment type="caution">
    <text evidence="10">The sequence shown here is derived from an EMBL/GenBank/DDBJ whole genome shotgun (WGS) entry which is preliminary data.</text>
</comment>
<feature type="binding site" evidence="8">
    <location>
        <begin position="219"/>
        <end position="220"/>
    </location>
    <ligand>
        <name>substrate</name>
    </ligand>
</feature>
<dbReference type="SUPFAM" id="SSF54506">
    <property type="entry name" value="Diaminopimelate epimerase-like"/>
    <property type="match status" value="2"/>
</dbReference>
<keyword evidence="5 8" id="KW-0457">Lysine biosynthesis</keyword>
<name>A0A543J0P1_9ACTN</name>
<feature type="binding site" evidence="8">
    <location>
        <position position="191"/>
    </location>
    <ligand>
        <name>substrate</name>
    </ligand>
</feature>
<comment type="catalytic activity">
    <reaction evidence="7 8">
        <text>(2S,6S)-2,6-diaminopimelate = meso-2,6-diaminopimelate</text>
        <dbReference type="Rhea" id="RHEA:15393"/>
        <dbReference type="ChEBI" id="CHEBI:57609"/>
        <dbReference type="ChEBI" id="CHEBI:57791"/>
        <dbReference type="EC" id="5.1.1.7"/>
    </reaction>
</comment>
<sequence>MHSPETLRFVKGHGTQNDFVILPDPDGRLDLSPELVAAICDRRAGVGADGVLRVVPAKLCPEVAGQAGEAEWFMDYRNADGSVAEMCGNGVRVFARYLVEAGLAAPGELGVATRAGVRRVRLGATGDVTVDMGLPRVFGTSRAVVAGREYPGVCVDVGNPHLACLTDEPVGGIDLTRPPSFDPAVFPQGVNVELLNRAGGRRVAMRVYERGSGETRSCGTGTVAAAVAAARAAGETTGAWTVEVPGGEVRVTLEEHTAFLTGPAVLVAEGEIHAAALVA</sequence>
<dbReference type="GO" id="GO:0009089">
    <property type="term" value="P:lysine biosynthetic process via diaminopimelate"/>
    <property type="evidence" value="ECO:0007669"/>
    <property type="project" value="UniProtKB-UniRule"/>
</dbReference>
<evidence type="ECO:0000256" key="3">
    <source>
        <dbReference type="ARBA" id="ARBA00013080"/>
    </source>
</evidence>
<dbReference type="UniPathway" id="UPA00034">
    <property type="reaction ID" value="UER00025"/>
</dbReference>